<evidence type="ECO:0000313" key="3">
    <source>
        <dbReference type="EnsemblPlants" id="QL02p080926:mrna"/>
    </source>
</evidence>
<name>A0A7N2L055_QUELO</name>
<accession>A0A7N2L055</accession>
<feature type="compositionally biased region" description="Polar residues" evidence="1">
    <location>
        <begin position="7"/>
        <end position="20"/>
    </location>
</feature>
<sequence length="143" mass="16132">MNRDSSLKATSKFSEQSQLPVINGKGNGQLMYKKKGSKKTQHDSSVKNGKPSSVFKRRVFCFSKSFPENRFGFSGTIILFCWAIKLLASFILWYRPIIAAIKDNMDSNAFAPMNGGTAFELPDTNSWKQPFDAQRYFSHGESD</sequence>
<dbReference type="InParanoid" id="A0A7N2L055"/>
<evidence type="ECO:0000256" key="1">
    <source>
        <dbReference type="SAM" id="MobiDB-lite"/>
    </source>
</evidence>
<evidence type="ECO:0000256" key="2">
    <source>
        <dbReference type="SAM" id="Phobius"/>
    </source>
</evidence>
<keyword evidence="2" id="KW-0472">Membrane</keyword>
<feature type="region of interest" description="Disordered" evidence="1">
    <location>
        <begin position="1"/>
        <end position="51"/>
    </location>
</feature>
<reference evidence="4" key="1">
    <citation type="journal article" date="2016" name="G3 (Bethesda)">
        <title>First Draft Assembly and Annotation of the Genome of a California Endemic Oak Quercus lobata Nee (Fagaceae).</title>
        <authorList>
            <person name="Sork V.L."/>
            <person name="Fitz-Gibbon S.T."/>
            <person name="Puiu D."/>
            <person name="Crepeau M."/>
            <person name="Gugger P.F."/>
            <person name="Sherman R."/>
            <person name="Stevens K."/>
            <person name="Langley C.H."/>
            <person name="Pellegrini M."/>
            <person name="Salzberg S.L."/>
        </authorList>
    </citation>
    <scope>NUCLEOTIDE SEQUENCE [LARGE SCALE GENOMIC DNA]</scope>
    <source>
        <strain evidence="4">cv. SW786</strain>
    </source>
</reference>
<keyword evidence="4" id="KW-1185">Reference proteome</keyword>
<dbReference type="Gramene" id="QL02p080926:mrna">
    <property type="protein sequence ID" value="QL02p080926:mrna"/>
    <property type="gene ID" value="QL02p080926"/>
</dbReference>
<evidence type="ECO:0000313" key="4">
    <source>
        <dbReference type="Proteomes" id="UP000594261"/>
    </source>
</evidence>
<dbReference type="EnsemblPlants" id="QL02p080926:mrna">
    <property type="protein sequence ID" value="QL02p080926:mrna"/>
    <property type="gene ID" value="QL02p080926"/>
</dbReference>
<dbReference type="Proteomes" id="UP000594261">
    <property type="component" value="Chromosome 2"/>
</dbReference>
<feature type="transmembrane region" description="Helical" evidence="2">
    <location>
        <begin position="71"/>
        <end position="94"/>
    </location>
</feature>
<protein>
    <submittedName>
        <fullName evidence="3">Uncharacterized protein</fullName>
    </submittedName>
</protein>
<organism evidence="3 4">
    <name type="scientific">Quercus lobata</name>
    <name type="common">Valley oak</name>
    <dbReference type="NCBI Taxonomy" id="97700"/>
    <lineage>
        <taxon>Eukaryota</taxon>
        <taxon>Viridiplantae</taxon>
        <taxon>Streptophyta</taxon>
        <taxon>Embryophyta</taxon>
        <taxon>Tracheophyta</taxon>
        <taxon>Spermatophyta</taxon>
        <taxon>Magnoliopsida</taxon>
        <taxon>eudicotyledons</taxon>
        <taxon>Gunneridae</taxon>
        <taxon>Pentapetalae</taxon>
        <taxon>rosids</taxon>
        <taxon>fabids</taxon>
        <taxon>Fagales</taxon>
        <taxon>Fagaceae</taxon>
        <taxon>Quercus</taxon>
    </lineage>
</organism>
<keyword evidence="2" id="KW-0812">Transmembrane</keyword>
<proteinExistence type="predicted"/>
<keyword evidence="2" id="KW-1133">Transmembrane helix</keyword>
<reference evidence="3" key="2">
    <citation type="submission" date="2021-01" db="UniProtKB">
        <authorList>
            <consortium name="EnsemblPlants"/>
        </authorList>
    </citation>
    <scope>IDENTIFICATION</scope>
</reference>
<dbReference type="AlphaFoldDB" id="A0A7N2L055"/>